<protein>
    <submittedName>
        <fullName evidence="8">Tn3 family transposase</fullName>
    </submittedName>
</protein>
<evidence type="ECO:0000256" key="4">
    <source>
        <dbReference type="ARBA" id="ARBA00023172"/>
    </source>
</evidence>
<evidence type="ECO:0000256" key="5">
    <source>
        <dbReference type="SAM" id="Coils"/>
    </source>
</evidence>
<keyword evidence="4" id="KW-0233">DNA recombination</keyword>
<dbReference type="OrthoDB" id="5292689at2"/>
<organism evidence="8 9">
    <name type="scientific">Lysobacter silvisoli</name>
    <dbReference type="NCBI Taxonomy" id="2293254"/>
    <lineage>
        <taxon>Bacteria</taxon>
        <taxon>Pseudomonadati</taxon>
        <taxon>Pseudomonadota</taxon>
        <taxon>Gammaproteobacteria</taxon>
        <taxon>Lysobacterales</taxon>
        <taxon>Lysobacteraceae</taxon>
        <taxon>Lysobacter</taxon>
    </lineage>
</organism>
<proteinExistence type="inferred from homology"/>
<evidence type="ECO:0000313" key="8">
    <source>
        <dbReference type="EMBL" id="RDZ28544.1"/>
    </source>
</evidence>
<evidence type="ECO:0000259" key="7">
    <source>
        <dbReference type="Pfam" id="PF13700"/>
    </source>
</evidence>
<dbReference type="Pfam" id="PF13700">
    <property type="entry name" value="DUF4158"/>
    <property type="match status" value="1"/>
</dbReference>
<keyword evidence="2" id="KW-0815">Transposition</keyword>
<dbReference type="EMBL" id="QTSU01000001">
    <property type="protein sequence ID" value="RDZ28544.1"/>
    <property type="molecule type" value="Genomic_DNA"/>
</dbReference>
<dbReference type="InterPro" id="IPR025296">
    <property type="entry name" value="DUF4158"/>
</dbReference>
<evidence type="ECO:0000259" key="6">
    <source>
        <dbReference type="Pfam" id="PF01526"/>
    </source>
</evidence>
<gene>
    <name evidence="8" type="ORF">DX914_05275</name>
</gene>
<dbReference type="NCBIfam" id="NF033527">
    <property type="entry name" value="transpos_Tn3"/>
    <property type="match status" value="1"/>
</dbReference>
<name>A0A371K3U8_9GAMM</name>
<accession>A0A371K3U8</accession>
<evidence type="ECO:0000256" key="3">
    <source>
        <dbReference type="ARBA" id="ARBA00023125"/>
    </source>
</evidence>
<dbReference type="AlphaFoldDB" id="A0A371K3U8"/>
<feature type="domain" description="DUF4158" evidence="7">
    <location>
        <begin position="3"/>
        <end position="163"/>
    </location>
</feature>
<dbReference type="GO" id="GO:0006313">
    <property type="term" value="P:DNA transposition"/>
    <property type="evidence" value="ECO:0007669"/>
    <property type="project" value="InterPro"/>
</dbReference>
<comment type="caution">
    <text evidence="8">The sequence shown here is derived from an EMBL/GenBank/DDBJ whole genome shotgun (WGS) entry which is preliminary data.</text>
</comment>
<dbReference type="InterPro" id="IPR047653">
    <property type="entry name" value="Tn3-like_transpos"/>
</dbReference>
<evidence type="ECO:0000313" key="9">
    <source>
        <dbReference type="Proteomes" id="UP000264492"/>
    </source>
</evidence>
<evidence type="ECO:0000256" key="2">
    <source>
        <dbReference type="ARBA" id="ARBA00022578"/>
    </source>
</evidence>
<dbReference type="RefSeq" id="WP_115857983.1">
    <property type="nucleotide sequence ID" value="NZ_QTSU01000001.1"/>
</dbReference>
<feature type="domain" description="Tn3 transposase DDE" evidence="6">
    <location>
        <begin position="580"/>
        <end position="967"/>
    </location>
</feature>
<feature type="coiled-coil region" evidence="5">
    <location>
        <begin position="293"/>
        <end position="324"/>
    </location>
</feature>
<evidence type="ECO:0000256" key="1">
    <source>
        <dbReference type="ARBA" id="ARBA00009402"/>
    </source>
</evidence>
<dbReference type="GO" id="GO:0004803">
    <property type="term" value="F:transposase activity"/>
    <property type="evidence" value="ECO:0007669"/>
    <property type="project" value="InterPro"/>
</dbReference>
<dbReference type="GO" id="GO:0003677">
    <property type="term" value="F:DNA binding"/>
    <property type="evidence" value="ECO:0007669"/>
    <property type="project" value="UniProtKB-KW"/>
</dbReference>
<keyword evidence="3" id="KW-0238">DNA-binding</keyword>
<comment type="similarity">
    <text evidence="1">Belongs to the transposase 7 family.</text>
</comment>
<sequence length="988" mass="112248">MASIERTAYPQFKRNPVVRELVAAYTPTEAELTFVAEQARQPAHRLTLAVLLKAFQRLGYFPALEEVPAAVVRHIRGELKYRVQVKPAPVAPNKRYRYYQRIRAYLQVRAYADGGLGVAARAMNDAAAVMDNPADLINVAIEQLVRDRIELPAFSALDRMARRIRTLVNGRYFALIAGRLTADEKQRLDDLLVVSDPRQKSPLQAIKRLPKRASLQHFQELLDHIAALDNLVGSEQHLVEVPELKRKHFAAEARALDAAELRDFRPAKRHAVLLCLIHRARVQTRDDLAEMFIKRLGNIHNRGREELERLRARYREKTEALVATMSDVVRVLDHHPSDTEAGREIRQLVARRGGAQALQADCEAIAAHAGDNHLPLLWPFYKSHRATILRMVRHLDLESTTEDRSLINAIELILRQERARGDWLDEPVDLAFTSQPWRKTIVHRTEAGEERVHRRLFEVCVFSSLANELKSGDVAVRGSETYADYRHQLLPWDECEPLVADYCRQLNLPSTPVEFVNALQSRLLQVAELTDQGYLDNGQVIIGEDGLPVLKRSKAKEMSSHARALETAILDRLRERSVIEILCDVAHWTGWTRHFGPLSGSDTKIEQPLERYVLTTFTYGCNLGPAQAARHLRGAVSAHMLSFVNRRHVDANKLAAACRDIINSYAGLQLPKFWGDGKSAAADGTKYDLYDQNLLASYHIRYGGYGGIAYHHVSDTYVALFSHFIPCGVWEAVYIIDGLLKNTSDIQPDTVHSDTQGQSLPVFGLSHLLGIQLMPRIRNWRDYKFYRPDADIRYEHIDPLFRDTVDWDLIETHWKDLMQVVLSIKSGKIAASTLLRKLGNYSRKNRLYQAFRELGAAVRTLFLLQYISNRELREQITASTNKVEAYNGFAKHFFFGGEGIIADNDPLEQEKAVKYNDLVSNAVIFHNVVEQTRIIKSLMRAGWKITPEDVATLSPYVTSHVKRFGDYLIDVEAIPEPYEIELPLALAA</sequence>
<dbReference type="Proteomes" id="UP000264492">
    <property type="component" value="Unassembled WGS sequence"/>
</dbReference>
<dbReference type="InterPro" id="IPR002513">
    <property type="entry name" value="Tn3_Tnp_DDE_dom"/>
</dbReference>
<reference evidence="8 9" key="1">
    <citation type="submission" date="2018-08" db="EMBL/GenBank/DDBJ databases">
        <title>Lysobacter sp. zong2l5, whole genome shotgun sequence.</title>
        <authorList>
            <person name="Zhang X."/>
            <person name="Feng G."/>
            <person name="Zhu H."/>
        </authorList>
    </citation>
    <scope>NUCLEOTIDE SEQUENCE [LARGE SCALE GENOMIC DNA]</scope>
    <source>
        <strain evidence="9">zong2l5</strain>
    </source>
</reference>
<keyword evidence="9" id="KW-1185">Reference proteome</keyword>
<keyword evidence="5" id="KW-0175">Coiled coil</keyword>
<dbReference type="Pfam" id="PF01526">
    <property type="entry name" value="DDE_Tnp_Tn3"/>
    <property type="match status" value="1"/>
</dbReference>